<gene>
    <name evidence="2" type="ORF">ACFPJ5_14965</name>
</gene>
<dbReference type="Proteomes" id="UP001596201">
    <property type="component" value="Unassembled WGS sequence"/>
</dbReference>
<dbReference type="Pfam" id="PF23928">
    <property type="entry name" value="DUF7266"/>
    <property type="match status" value="1"/>
</dbReference>
<feature type="transmembrane region" description="Helical" evidence="1">
    <location>
        <begin position="21"/>
        <end position="42"/>
    </location>
</feature>
<accession>A0ABD5RDZ9</accession>
<reference evidence="2 3" key="1">
    <citation type="journal article" date="2019" name="Int. J. Syst. Evol. Microbiol.">
        <title>The Global Catalogue of Microorganisms (GCM) 10K type strain sequencing project: providing services to taxonomists for standard genome sequencing and annotation.</title>
        <authorList>
            <consortium name="The Broad Institute Genomics Platform"/>
            <consortium name="The Broad Institute Genome Sequencing Center for Infectious Disease"/>
            <person name="Wu L."/>
            <person name="Ma J."/>
        </authorList>
    </citation>
    <scope>NUCLEOTIDE SEQUENCE [LARGE SCALE GENOMIC DNA]</scope>
    <source>
        <strain evidence="2 3">CGMCC 1.12237</strain>
    </source>
</reference>
<proteinExistence type="predicted"/>
<evidence type="ECO:0000256" key="1">
    <source>
        <dbReference type="SAM" id="Phobius"/>
    </source>
</evidence>
<keyword evidence="3" id="KW-1185">Reference proteome</keyword>
<name>A0ABD5RDZ9_9EURY</name>
<keyword evidence="1" id="KW-0472">Membrane</keyword>
<evidence type="ECO:0000313" key="3">
    <source>
        <dbReference type="Proteomes" id="UP001596201"/>
    </source>
</evidence>
<keyword evidence="1" id="KW-1133">Transmembrane helix</keyword>
<organism evidence="2 3">
    <name type="scientific">Salinirubrum litoreum</name>
    <dbReference type="NCBI Taxonomy" id="1126234"/>
    <lineage>
        <taxon>Archaea</taxon>
        <taxon>Methanobacteriati</taxon>
        <taxon>Methanobacteriota</taxon>
        <taxon>Stenosarchaea group</taxon>
        <taxon>Halobacteria</taxon>
        <taxon>Halobacteriales</taxon>
        <taxon>Haloferacaceae</taxon>
        <taxon>Salinirubrum</taxon>
    </lineage>
</organism>
<comment type="caution">
    <text evidence="2">The sequence shown here is derived from an EMBL/GenBank/DDBJ whole genome shotgun (WGS) entry which is preliminary data.</text>
</comment>
<dbReference type="InterPro" id="IPR055690">
    <property type="entry name" value="DUF7266"/>
</dbReference>
<sequence length="158" mass="16545">MIGPRQTERATGGSDRAVSSQVSYVLTIAIVAALLSTVTFVMSDVVTDQRENATQAELTVVGERLAAQLVAADDLALRGTPGTLRISTNLPDRVAGAGYVVELRTSEIELRTTDPDVTVTIPHKTTTPIAGTTVTGNPTVTIVLDSGDLTLSEEGVRP</sequence>
<keyword evidence="1" id="KW-0812">Transmembrane</keyword>
<dbReference type="EMBL" id="JBHSKX010000002">
    <property type="protein sequence ID" value="MFC5368229.1"/>
    <property type="molecule type" value="Genomic_DNA"/>
</dbReference>
<evidence type="ECO:0000313" key="2">
    <source>
        <dbReference type="EMBL" id="MFC5368229.1"/>
    </source>
</evidence>
<protein>
    <submittedName>
        <fullName evidence="2">Uncharacterized protein</fullName>
    </submittedName>
</protein>
<dbReference type="AlphaFoldDB" id="A0ABD5RDZ9"/>
<dbReference type="RefSeq" id="WP_227230475.1">
    <property type="nucleotide sequence ID" value="NZ_JAJCVJ010000002.1"/>
</dbReference>